<feature type="domain" description="ABC transporter" evidence="12">
    <location>
        <begin position="6"/>
        <end position="238"/>
    </location>
</feature>
<evidence type="ECO:0000256" key="8">
    <source>
        <dbReference type="ARBA" id="ARBA00022840"/>
    </source>
</evidence>
<dbReference type="CDD" id="cd03216">
    <property type="entry name" value="ABC_Carb_Monos_I"/>
    <property type="match status" value="1"/>
</dbReference>
<dbReference type="PROSITE" id="PS00211">
    <property type="entry name" value="ABC_TRANSPORTER_1"/>
    <property type="match status" value="1"/>
</dbReference>
<dbReference type="PANTHER" id="PTHR43790:SF9">
    <property type="entry name" value="GALACTOFURANOSE TRANSPORTER ATP-BINDING PROTEIN YTFR"/>
    <property type="match status" value="1"/>
</dbReference>
<dbReference type="InterPro" id="IPR027417">
    <property type="entry name" value="P-loop_NTPase"/>
</dbReference>
<feature type="transmembrane region" description="Helical" evidence="11">
    <location>
        <begin position="596"/>
        <end position="624"/>
    </location>
</feature>
<keyword evidence="9 11" id="KW-1133">Transmembrane helix</keyword>
<evidence type="ECO:0000256" key="9">
    <source>
        <dbReference type="ARBA" id="ARBA00022989"/>
    </source>
</evidence>
<keyword evidence="10 11" id="KW-0472">Membrane</keyword>
<evidence type="ECO:0000256" key="3">
    <source>
        <dbReference type="ARBA" id="ARBA00022475"/>
    </source>
</evidence>
<dbReference type="GO" id="GO:0022857">
    <property type="term" value="F:transmembrane transporter activity"/>
    <property type="evidence" value="ECO:0007669"/>
    <property type="project" value="InterPro"/>
</dbReference>
<dbReference type="CDD" id="cd03215">
    <property type="entry name" value="ABC_Carb_Monos_II"/>
    <property type="match status" value="1"/>
</dbReference>
<dbReference type="Gene3D" id="3.40.50.300">
    <property type="entry name" value="P-loop containing nucleotide triphosphate hydrolases"/>
    <property type="match status" value="2"/>
</dbReference>
<evidence type="ECO:0000256" key="4">
    <source>
        <dbReference type="ARBA" id="ARBA00022597"/>
    </source>
</evidence>
<dbReference type="GO" id="GO:0005886">
    <property type="term" value="C:plasma membrane"/>
    <property type="evidence" value="ECO:0007669"/>
    <property type="project" value="UniProtKB-SubCell"/>
</dbReference>
<dbReference type="RefSeq" id="WP_161351550.1">
    <property type="nucleotide sequence ID" value="NZ_WTUX01000012.1"/>
</dbReference>
<dbReference type="InterPro" id="IPR050107">
    <property type="entry name" value="ABC_carbohydrate_import_ATPase"/>
</dbReference>
<dbReference type="GO" id="GO:0016887">
    <property type="term" value="F:ATP hydrolysis activity"/>
    <property type="evidence" value="ECO:0007669"/>
    <property type="project" value="InterPro"/>
</dbReference>
<keyword evidence="2" id="KW-0813">Transport</keyword>
<keyword evidence="3" id="KW-1003">Cell membrane</keyword>
<dbReference type="SMART" id="SM00382">
    <property type="entry name" value="AAA"/>
    <property type="match status" value="2"/>
</dbReference>
<protein>
    <submittedName>
        <fullName evidence="13">ATP-binding cassette domain-containing protein</fullName>
    </submittedName>
</protein>
<evidence type="ECO:0000259" key="12">
    <source>
        <dbReference type="PROSITE" id="PS50893"/>
    </source>
</evidence>
<feature type="transmembrane region" description="Helical" evidence="11">
    <location>
        <begin position="808"/>
        <end position="828"/>
    </location>
</feature>
<proteinExistence type="predicted"/>
<evidence type="ECO:0000256" key="2">
    <source>
        <dbReference type="ARBA" id="ARBA00022448"/>
    </source>
</evidence>
<name>A0A845M6R7_9RHOB</name>
<dbReference type="InterPro" id="IPR003439">
    <property type="entry name" value="ABC_transporter-like_ATP-bd"/>
</dbReference>
<dbReference type="AlphaFoldDB" id="A0A845M6R7"/>
<evidence type="ECO:0000256" key="1">
    <source>
        <dbReference type="ARBA" id="ARBA00004651"/>
    </source>
</evidence>
<comment type="caution">
    <text evidence="13">The sequence shown here is derived from an EMBL/GenBank/DDBJ whole genome shotgun (WGS) entry which is preliminary data.</text>
</comment>
<comment type="subcellular location">
    <subcellularLocation>
        <location evidence="1">Cell membrane</location>
        <topology evidence="1">Multi-pass membrane protein</topology>
    </subcellularLocation>
</comment>
<keyword evidence="7" id="KW-0547">Nucleotide-binding</keyword>
<keyword evidence="6" id="KW-0677">Repeat</keyword>
<feature type="transmembrane region" description="Helical" evidence="11">
    <location>
        <begin position="522"/>
        <end position="541"/>
    </location>
</feature>
<feature type="transmembrane region" description="Helical" evidence="11">
    <location>
        <begin position="757"/>
        <end position="776"/>
    </location>
</feature>
<dbReference type="Pfam" id="PF02653">
    <property type="entry name" value="BPD_transp_2"/>
    <property type="match status" value="1"/>
</dbReference>
<dbReference type="Proteomes" id="UP000467322">
    <property type="component" value="Unassembled WGS sequence"/>
</dbReference>
<dbReference type="SUPFAM" id="SSF52540">
    <property type="entry name" value="P-loop containing nucleoside triphosphate hydrolases"/>
    <property type="match status" value="2"/>
</dbReference>
<keyword evidence="14" id="KW-1185">Reference proteome</keyword>
<dbReference type="GO" id="GO:0005524">
    <property type="term" value="F:ATP binding"/>
    <property type="evidence" value="ECO:0007669"/>
    <property type="project" value="UniProtKB-KW"/>
</dbReference>
<evidence type="ECO:0000313" key="13">
    <source>
        <dbReference type="EMBL" id="MZR13427.1"/>
    </source>
</evidence>
<dbReference type="CDD" id="cd06579">
    <property type="entry name" value="TM_PBP1_transp_AraH_like"/>
    <property type="match status" value="1"/>
</dbReference>
<feature type="transmembrane region" description="Helical" evidence="11">
    <location>
        <begin position="636"/>
        <end position="654"/>
    </location>
</feature>
<dbReference type="InterPro" id="IPR017871">
    <property type="entry name" value="ABC_transporter-like_CS"/>
</dbReference>
<keyword evidence="5 11" id="KW-0812">Transmembrane</keyword>
<dbReference type="EMBL" id="WTUX01000012">
    <property type="protein sequence ID" value="MZR13427.1"/>
    <property type="molecule type" value="Genomic_DNA"/>
</dbReference>
<dbReference type="PANTHER" id="PTHR43790">
    <property type="entry name" value="CARBOHYDRATE TRANSPORT ATP-BINDING PROTEIN MG119-RELATED"/>
    <property type="match status" value="1"/>
</dbReference>
<feature type="transmembrane region" description="Helical" evidence="11">
    <location>
        <begin position="726"/>
        <end position="745"/>
    </location>
</feature>
<dbReference type="InterPro" id="IPR001851">
    <property type="entry name" value="ABC_transp_permease"/>
</dbReference>
<evidence type="ECO:0000256" key="5">
    <source>
        <dbReference type="ARBA" id="ARBA00022692"/>
    </source>
</evidence>
<dbReference type="Pfam" id="PF00005">
    <property type="entry name" value="ABC_tran"/>
    <property type="match status" value="2"/>
</dbReference>
<gene>
    <name evidence="13" type="ORF">GQE99_10405</name>
</gene>
<keyword evidence="8 13" id="KW-0067">ATP-binding</keyword>
<dbReference type="InterPro" id="IPR003593">
    <property type="entry name" value="AAA+_ATPase"/>
</dbReference>
<evidence type="ECO:0000256" key="7">
    <source>
        <dbReference type="ARBA" id="ARBA00022741"/>
    </source>
</evidence>
<reference evidence="13 14" key="1">
    <citation type="submission" date="2019-12" db="EMBL/GenBank/DDBJ databases">
        <title>Maritimibacter sp. nov. sp. isolated from sea sand.</title>
        <authorList>
            <person name="Kim J."/>
            <person name="Jeong S.E."/>
            <person name="Jung H.S."/>
            <person name="Jeon C.O."/>
        </authorList>
    </citation>
    <scope>NUCLEOTIDE SEQUENCE [LARGE SCALE GENOMIC DNA]</scope>
    <source>
        <strain evidence="13 14">DP07</strain>
    </source>
</reference>
<dbReference type="PROSITE" id="PS50893">
    <property type="entry name" value="ABC_TRANSPORTER_2"/>
    <property type="match status" value="2"/>
</dbReference>
<sequence>MSNPVLTIENVSKTYGPVRALDDVSFSCNAGEVHAILGENGSGKSTLMKIASGTVMPDKGTVEVDGTSLQHGDARAARDLGLATVYQDDSLVRELSIAQNLYLGTKQGDVPYGAMLSWAQEQLDRFELPLKADTAVAALTPAHRQFVEIVKALLHQPRVLLLDEPTSTLDLEGVKKLSAMIRDLKEGGTGIIYVSHRLPEILDLADRVTILRDGVFRGTYPVEKELSEHRLVELMIGRDIEGEYPPKPQIGDKVPVLEVNDFSGTHFRNVSFSAYRGEILGFAGAEGNGQREALRALVGLEDATGSVSCNGTQVNFLTPREALESDVLFLSSDRMGEAVYPELSVQKNMTLTRLREFVKGGFLRTRAENENASKMVDDFGVVTASLDKPINRLSGGNQQKAALARSFRSGAKAVLIDEPTQGVDAGARFEIYQAVRENIRDDGTCIVNSSDAMELAGICDRVLVFSRGRIVRELEGDDVTESAIVGSFLTDRQVNETSSDTSSDTGAGAKLLRTLFSGATTWWVPLVFLAILTLAVGTYAASQSDVFLKTVNIRHILLAVAPAGMVAMAQLHVLLVRGLDVSVGSIMSLTVVASSFLIAFQAPLTSLVLGVALCLLLGIVVGLVNGALVRFAHINAIITTIAMLSVLQGIALIFRPTPGGLISQDFTELLRTRVGFLPVSVFFLLAVAFLHDIWLHRTRSGLEAKACGFREEAARRNGVRVDRVQVRAYVFAALLATVAGFFLGSEVGVGHPTVGQNYALTSIAAAVLGGAALSGGRGSFSGALFGAFFFTLTINVISILGLSASVGVIASGLMTLLAVFLYTGVSQIEHIAHNFKRRRAFHVRAAQ</sequence>
<accession>A0A845M6R7</accession>
<evidence type="ECO:0000256" key="11">
    <source>
        <dbReference type="SAM" id="Phobius"/>
    </source>
</evidence>
<organism evidence="13 14">
    <name type="scientific">Maritimibacter harenae</name>
    <dbReference type="NCBI Taxonomy" id="2606218"/>
    <lineage>
        <taxon>Bacteria</taxon>
        <taxon>Pseudomonadati</taxon>
        <taxon>Pseudomonadota</taxon>
        <taxon>Alphaproteobacteria</taxon>
        <taxon>Rhodobacterales</taxon>
        <taxon>Roseobacteraceae</taxon>
        <taxon>Maritimibacter</taxon>
    </lineage>
</organism>
<evidence type="ECO:0000313" key="14">
    <source>
        <dbReference type="Proteomes" id="UP000467322"/>
    </source>
</evidence>
<feature type="domain" description="ABC transporter" evidence="12">
    <location>
        <begin position="248"/>
        <end position="492"/>
    </location>
</feature>
<feature type="transmembrane region" description="Helical" evidence="11">
    <location>
        <begin position="553"/>
        <end position="576"/>
    </location>
</feature>
<feature type="transmembrane region" description="Helical" evidence="11">
    <location>
        <begin position="783"/>
        <end position="802"/>
    </location>
</feature>
<keyword evidence="4" id="KW-0762">Sugar transport</keyword>
<feature type="transmembrane region" description="Helical" evidence="11">
    <location>
        <begin position="674"/>
        <end position="695"/>
    </location>
</feature>
<evidence type="ECO:0000256" key="6">
    <source>
        <dbReference type="ARBA" id="ARBA00022737"/>
    </source>
</evidence>
<evidence type="ECO:0000256" key="10">
    <source>
        <dbReference type="ARBA" id="ARBA00023136"/>
    </source>
</evidence>